<protein>
    <submittedName>
        <fullName evidence="1">Uncharacterized protein</fullName>
    </submittedName>
</protein>
<name>A0A5C0XUN0_PYRFU</name>
<sequence length="67" mass="7851">MESSLKGGWDKFLFFHPKFIIYESQSPAPYYLSILPFFLSIHPTVVDNPEGVKFLHEFFKIVREDLG</sequence>
<gene>
    <name evidence="1" type="ORF">PFDSM3638_10090</name>
</gene>
<dbReference type="EMBL" id="CP023154">
    <property type="protein sequence ID" value="QEK79594.1"/>
    <property type="molecule type" value="Genomic_DNA"/>
</dbReference>
<reference evidence="1 2" key="1">
    <citation type="submission" date="2017-08" db="EMBL/GenBank/DDBJ databases">
        <title>Resequencing and Reannotation of the genome of Pyrococcus furiosus type strain DSM3638.</title>
        <authorList>
            <person name="Reichelt R.M."/>
            <person name="Bunk B."/>
        </authorList>
    </citation>
    <scope>NUCLEOTIDE SEQUENCE [LARGE SCALE GENOMIC DNA]</scope>
    <source>
        <strain evidence="1 2">DSM 3638</strain>
    </source>
</reference>
<evidence type="ECO:0000313" key="1">
    <source>
        <dbReference type="EMBL" id="QEK79594.1"/>
    </source>
</evidence>
<evidence type="ECO:0000313" key="2">
    <source>
        <dbReference type="Proteomes" id="UP000324354"/>
    </source>
</evidence>
<dbReference type="Proteomes" id="UP000324354">
    <property type="component" value="Chromosome"/>
</dbReference>
<organism evidence="1 2">
    <name type="scientific">Pyrococcus furiosus (strain ATCC 43587 / DSM 3638 / JCM 8422 / Vc1)</name>
    <dbReference type="NCBI Taxonomy" id="186497"/>
    <lineage>
        <taxon>Archaea</taxon>
        <taxon>Methanobacteriati</taxon>
        <taxon>Methanobacteriota</taxon>
        <taxon>Thermococci</taxon>
        <taxon>Thermococcales</taxon>
        <taxon>Thermococcaceae</taxon>
        <taxon>Pyrococcus</taxon>
    </lineage>
</organism>
<dbReference type="AlphaFoldDB" id="A0A5C0XUN0"/>
<accession>A0A5C0XUN0</accession>
<proteinExistence type="predicted"/>